<reference evidence="1 2" key="2">
    <citation type="submission" date="2016-08" db="EMBL/GenBank/DDBJ databases">
        <title>Pervasive Adenine N6-methylation of Active Genes in Fungi.</title>
        <authorList>
            <consortium name="DOE Joint Genome Institute"/>
            <person name="Mondo S.J."/>
            <person name="Dannebaum R.O."/>
            <person name="Kuo R.C."/>
            <person name="Labutti K."/>
            <person name="Haridas S."/>
            <person name="Kuo A."/>
            <person name="Salamov A."/>
            <person name="Ahrendt S.R."/>
            <person name="Lipzen A."/>
            <person name="Sullivan W."/>
            <person name="Andreopoulos W.B."/>
            <person name="Clum A."/>
            <person name="Lindquist E."/>
            <person name="Daum C."/>
            <person name="Ramamoorthy G.K."/>
            <person name="Gryganskyi A."/>
            <person name="Culley D."/>
            <person name="Magnuson J.K."/>
            <person name="James T.Y."/>
            <person name="O'Malley M.A."/>
            <person name="Stajich J.E."/>
            <person name="Spatafora J.W."/>
            <person name="Visel A."/>
            <person name="Grigoriev I.V."/>
        </authorList>
    </citation>
    <scope>NUCLEOTIDE SEQUENCE [LARGE SCALE GENOMIC DNA]</scope>
    <source>
        <strain evidence="2">finn</strain>
    </source>
</reference>
<dbReference type="Gene3D" id="2.40.50.140">
    <property type="entry name" value="Nucleic acid-binding proteins"/>
    <property type="match status" value="1"/>
</dbReference>
<dbReference type="GO" id="GO:1990879">
    <property type="term" value="C:CST complex"/>
    <property type="evidence" value="ECO:0007669"/>
    <property type="project" value="InterPro"/>
</dbReference>
<evidence type="ECO:0008006" key="3">
    <source>
        <dbReference type="Google" id="ProtNLM"/>
    </source>
</evidence>
<organism evidence="1 2">
    <name type="scientific">Piromyces finnis</name>
    <dbReference type="NCBI Taxonomy" id="1754191"/>
    <lineage>
        <taxon>Eukaryota</taxon>
        <taxon>Fungi</taxon>
        <taxon>Fungi incertae sedis</taxon>
        <taxon>Chytridiomycota</taxon>
        <taxon>Chytridiomycota incertae sedis</taxon>
        <taxon>Neocallimastigomycetes</taxon>
        <taxon>Neocallimastigales</taxon>
        <taxon>Neocallimastigaceae</taxon>
        <taxon>Piromyces</taxon>
    </lineage>
</organism>
<dbReference type="GO" id="GO:0010521">
    <property type="term" value="F:telomerase inhibitor activity"/>
    <property type="evidence" value="ECO:0007669"/>
    <property type="project" value="TreeGrafter"/>
</dbReference>
<dbReference type="OrthoDB" id="342190at2759"/>
<dbReference type="InterPro" id="IPR029146">
    <property type="entry name" value="Ten1_animal_plant"/>
</dbReference>
<dbReference type="AlphaFoldDB" id="A0A1Y1UVR4"/>
<dbReference type="GO" id="GO:0032211">
    <property type="term" value="P:negative regulation of telomere maintenance via telomerase"/>
    <property type="evidence" value="ECO:0007669"/>
    <property type="project" value="TreeGrafter"/>
</dbReference>
<accession>A0A1Y1UVR4</accession>
<dbReference type="Pfam" id="PF15490">
    <property type="entry name" value="Ten1_2"/>
    <property type="match status" value="1"/>
</dbReference>
<proteinExistence type="predicted"/>
<dbReference type="PANTHER" id="PTHR33905">
    <property type="entry name" value="CST COMPLEX SUBUNIT TEN1"/>
    <property type="match status" value="1"/>
</dbReference>
<dbReference type="PANTHER" id="PTHR33905:SF1">
    <property type="entry name" value="CST COMPLEX SUBUNIT TEN1"/>
    <property type="match status" value="1"/>
</dbReference>
<protein>
    <recommendedName>
        <fullName evidence="3">CST complex subunit Stn1 N-terminal domain-containing protein</fullName>
    </recommendedName>
</protein>
<evidence type="ECO:0000313" key="2">
    <source>
        <dbReference type="Proteomes" id="UP000193719"/>
    </source>
</evidence>
<sequence length="150" mass="17698">MNTNSSYNYYNDSINRKFGKIIHINELEKEPKKYIGETVRVLGKLININLRENLVLLEHPLSHSKLLVDTKHLGNWSGRLKSFQQFIGEIKEYHNTDISNKFHNTIIKTYNNGIILKANIVRCVDGLDFHVYEKVVDIRRQFEQQYYVNS</sequence>
<dbReference type="GO" id="GO:0042162">
    <property type="term" value="F:telomeric DNA binding"/>
    <property type="evidence" value="ECO:0007669"/>
    <property type="project" value="TreeGrafter"/>
</dbReference>
<comment type="caution">
    <text evidence="1">The sequence shown here is derived from an EMBL/GenBank/DDBJ whole genome shotgun (WGS) entry which is preliminary data.</text>
</comment>
<dbReference type="Proteomes" id="UP000193719">
    <property type="component" value="Unassembled WGS sequence"/>
</dbReference>
<dbReference type="GO" id="GO:0003697">
    <property type="term" value="F:single-stranded DNA binding"/>
    <property type="evidence" value="ECO:0007669"/>
    <property type="project" value="InterPro"/>
</dbReference>
<gene>
    <name evidence="1" type="ORF">BCR36DRAFT_416602</name>
</gene>
<reference evidence="1 2" key="1">
    <citation type="submission" date="2016-08" db="EMBL/GenBank/DDBJ databases">
        <title>Genomes of anaerobic fungi encode conserved fungal cellulosomes for biomass hydrolysis.</title>
        <authorList>
            <consortium name="DOE Joint Genome Institute"/>
            <person name="Haitjema C.H."/>
            <person name="Gilmore S.P."/>
            <person name="Henske J.K."/>
            <person name="Solomon K.V."/>
            <person name="De Groot R."/>
            <person name="Kuo A."/>
            <person name="Mondo S.J."/>
            <person name="Salamov A.A."/>
            <person name="Labutti K."/>
            <person name="Zhao Z."/>
            <person name="Chiniquy J."/>
            <person name="Barry K."/>
            <person name="Brewer H.M."/>
            <person name="Purvine S.O."/>
            <person name="Wright A.T."/>
            <person name="Boxma B."/>
            <person name="Van Alen T."/>
            <person name="Hackstein J.H."/>
            <person name="Baker S.E."/>
            <person name="Grigoriev I.V."/>
            <person name="O'Malley M.A."/>
        </authorList>
    </citation>
    <scope>NUCLEOTIDE SEQUENCE [LARGE SCALE GENOMIC DNA]</scope>
    <source>
        <strain evidence="2">finn</strain>
    </source>
</reference>
<dbReference type="InterPro" id="IPR012340">
    <property type="entry name" value="NA-bd_OB-fold"/>
</dbReference>
<keyword evidence="2" id="KW-1185">Reference proteome</keyword>
<dbReference type="EMBL" id="MCFH01000080">
    <property type="protein sequence ID" value="ORX41707.1"/>
    <property type="molecule type" value="Genomic_DNA"/>
</dbReference>
<evidence type="ECO:0000313" key="1">
    <source>
        <dbReference type="EMBL" id="ORX41707.1"/>
    </source>
</evidence>
<name>A0A1Y1UVR4_9FUNG</name>
<dbReference type="STRING" id="1754191.A0A1Y1UVR4"/>